<dbReference type="InterPro" id="IPR036942">
    <property type="entry name" value="Beta-barrel_TonB_sf"/>
</dbReference>
<keyword evidence="5 9" id="KW-0798">TonB box</keyword>
<protein>
    <submittedName>
        <fullName evidence="13">TonB-linked outer membrane protein, SusC/RagA family</fullName>
    </submittedName>
</protein>
<comment type="similarity">
    <text evidence="8 9">Belongs to the TonB-dependent receptor family.</text>
</comment>
<proteinExistence type="inferred from homology"/>
<evidence type="ECO:0000313" key="14">
    <source>
        <dbReference type="Proteomes" id="UP000184420"/>
    </source>
</evidence>
<dbReference type="SUPFAM" id="SSF49464">
    <property type="entry name" value="Carboxypeptidase regulatory domain-like"/>
    <property type="match status" value="1"/>
</dbReference>
<evidence type="ECO:0000256" key="9">
    <source>
        <dbReference type="RuleBase" id="RU003357"/>
    </source>
</evidence>
<keyword evidence="2 8" id="KW-0813">Transport</keyword>
<evidence type="ECO:0000256" key="3">
    <source>
        <dbReference type="ARBA" id="ARBA00022452"/>
    </source>
</evidence>
<organism evidence="13 14">
    <name type="scientific">Chitinophaga jiangningensis</name>
    <dbReference type="NCBI Taxonomy" id="1419482"/>
    <lineage>
        <taxon>Bacteria</taxon>
        <taxon>Pseudomonadati</taxon>
        <taxon>Bacteroidota</taxon>
        <taxon>Chitinophagia</taxon>
        <taxon>Chitinophagales</taxon>
        <taxon>Chitinophagaceae</taxon>
        <taxon>Chitinophaga</taxon>
    </lineage>
</organism>
<dbReference type="NCBIfam" id="TIGR04057">
    <property type="entry name" value="SusC_RagA_signa"/>
    <property type="match status" value="1"/>
</dbReference>
<feature type="domain" description="TonB-dependent receptor-like beta-barrel" evidence="11">
    <location>
        <begin position="550"/>
        <end position="831"/>
    </location>
</feature>
<dbReference type="Pfam" id="PF07715">
    <property type="entry name" value="Plug"/>
    <property type="match status" value="1"/>
</dbReference>
<evidence type="ECO:0000256" key="5">
    <source>
        <dbReference type="ARBA" id="ARBA00023077"/>
    </source>
</evidence>
<dbReference type="InterPro" id="IPR012910">
    <property type="entry name" value="Plug_dom"/>
</dbReference>
<keyword evidence="14" id="KW-1185">Reference proteome</keyword>
<dbReference type="EMBL" id="FRBL01000009">
    <property type="protein sequence ID" value="SHM64200.1"/>
    <property type="molecule type" value="Genomic_DNA"/>
</dbReference>
<dbReference type="GO" id="GO:0009279">
    <property type="term" value="C:cell outer membrane"/>
    <property type="evidence" value="ECO:0007669"/>
    <property type="project" value="UniProtKB-SubCell"/>
</dbReference>
<evidence type="ECO:0000256" key="7">
    <source>
        <dbReference type="ARBA" id="ARBA00023237"/>
    </source>
</evidence>
<keyword evidence="4 8" id="KW-0812">Transmembrane</keyword>
<accession>A0A1M7KFV7</accession>
<dbReference type="Pfam" id="PF00593">
    <property type="entry name" value="TonB_dep_Rec_b-barrel"/>
    <property type="match status" value="1"/>
</dbReference>
<sequence length="1077" mass="117954">MRKLYVSLLLCLCIAATQAASATQNGQLLVKLKNAPVTELFKQIQEQSAWRFFYKDDLVADARNITLFMHAGITDILDKGLQSTSLGYTISGNQVTIVPKAAMPPRQSKSSNATEDTLVLVKGRIYDTHEPPQGLPGVTVKLKDGNIGTTSDPDGYFSLRVPKNKLLVFSQIGYLPQEYSSGNGNNGLTIALKENVSKLDEVVVTGLTEQQRKHIASSVATLNVASAMSGKPITTISQALQGGVTGLQVQQGSGLPGGDAATVKIRGISTLNNSNPLVLVDGVPMDMNHIDPLTIESVTVLKDAAAASSYGARAANGVILITTRRGVPGKVSVMYDGYYGVQSPTFMPSLVDAGEYMKLYNEAQVNAGNQPYYADSAIANTIAGVDPVKYPNTNWQDLIIDKYSPITSQSIGVSGGNNMGRFALNVNYQDQQGMIPLSKQRKYNIRANTSVTLSKKLLVNIDLLAIKRNTSQPNRVSGSGGNRILEDVYRVPPTILPKYPGSQYGTEIYGRFADIVNPLAYAEKGGIRKSEFGQSSINLQPRWEVLPNLYLRGQFSFRLNSDMSIDTRDNYNFLDYYTGQLLQTWTQQRSNKLARTTYYYLGGTAEYTLDKGDHHLFVMGGYSQEENNGSSQGSGSDDKTTFSIWSIMSGYAKANYSYKDKYLLELTGRADGSSKFGPAKKYGFFPSFAVGWNVSKEPFMQSISAVSNMKLRASYGKLGNEGIGLYLYQTTISNSNGVEQTNGNPEIGWETVNMLDIGLDLGLFGGKLELVADYYDKKTTGMILLPQLSYTGGFEDDIPFNIGEVSNKGWEVSLNYNAQLTKDISLSVRPGVTGNKNRILKLAEGTEATTTKINEVGGPIDAWFGYRTDGLLQATDFDAAGNPLVPVLPGAKPGDIKYLDLNNNKAIDAGDQRRIGSNLPTMNYFANVHLSWKKLDLEFLLQGVNSSDGYLQGMLALPLDLSKDGGVPTKYYAANYWTPERTNARFPRLNSAPANNKPSSDFWFENGAYLRLKYIQLGYNIMTDGLKRAGISRIRAYVNAQNIWTLTDMTLMDPESQGNQWTYGIMKSFIAGVNIQF</sequence>
<keyword evidence="7 8" id="KW-0998">Cell outer membrane</keyword>
<dbReference type="Pfam" id="PF13715">
    <property type="entry name" value="CarbopepD_reg_2"/>
    <property type="match status" value="1"/>
</dbReference>
<evidence type="ECO:0000256" key="4">
    <source>
        <dbReference type="ARBA" id="ARBA00022692"/>
    </source>
</evidence>
<dbReference type="InterPro" id="IPR039426">
    <property type="entry name" value="TonB-dep_rcpt-like"/>
</dbReference>
<feature type="domain" description="TonB-dependent receptor plug" evidence="12">
    <location>
        <begin position="225"/>
        <end position="318"/>
    </location>
</feature>
<dbReference type="AlphaFoldDB" id="A0A1M7KFV7"/>
<evidence type="ECO:0000256" key="1">
    <source>
        <dbReference type="ARBA" id="ARBA00004571"/>
    </source>
</evidence>
<dbReference type="Proteomes" id="UP000184420">
    <property type="component" value="Unassembled WGS sequence"/>
</dbReference>
<evidence type="ECO:0000256" key="8">
    <source>
        <dbReference type="PROSITE-ProRule" id="PRU01360"/>
    </source>
</evidence>
<evidence type="ECO:0000313" key="13">
    <source>
        <dbReference type="EMBL" id="SHM64200.1"/>
    </source>
</evidence>
<feature type="chain" id="PRO_5012206976" evidence="10">
    <location>
        <begin position="23"/>
        <end position="1077"/>
    </location>
</feature>
<reference evidence="13 14" key="1">
    <citation type="submission" date="2016-11" db="EMBL/GenBank/DDBJ databases">
        <authorList>
            <person name="Jaros S."/>
            <person name="Januszkiewicz K."/>
            <person name="Wedrychowicz H."/>
        </authorList>
    </citation>
    <scope>NUCLEOTIDE SEQUENCE [LARGE SCALE GENOMIC DNA]</scope>
    <source>
        <strain evidence="13 14">DSM 27406</strain>
    </source>
</reference>
<name>A0A1M7KFV7_9BACT</name>
<keyword evidence="10" id="KW-0732">Signal</keyword>
<feature type="signal peptide" evidence="10">
    <location>
        <begin position="1"/>
        <end position="22"/>
    </location>
</feature>
<dbReference type="Gene3D" id="2.40.170.20">
    <property type="entry name" value="TonB-dependent receptor, beta-barrel domain"/>
    <property type="match status" value="1"/>
</dbReference>
<gene>
    <name evidence="13" type="ORF">SAMN05444266_109298</name>
</gene>
<dbReference type="InterPro" id="IPR037066">
    <property type="entry name" value="Plug_dom_sf"/>
</dbReference>
<dbReference type="OrthoDB" id="899266at2"/>
<keyword evidence="6 8" id="KW-0472">Membrane</keyword>
<dbReference type="InterPro" id="IPR023996">
    <property type="entry name" value="TonB-dep_OMP_SusC/RagA"/>
</dbReference>
<evidence type="ECO:0000256" key="10">
    <source>
        <dbReference type="SAM" id="SignalP"/>
    </source>
</evidence>
<dbReference type="InterPro" id="IPR008969">
    <property type="entry name" value="CarboxyPept-like_regulatory"/>
</dbReference>
<dbReference type="SUPFAM" id="SSF56935">
    <property type="entry name" value="Porins"/>
    <property type="match status" value="1"/>
</dbReference>
<evidence type="ECO:0000256" key="2">
    <source>
        <dbReference type="ARBA" id="ARBA00022448"/>
    </source>
</evidence>
<dbReference type="Gene3D" id="2.170.130.10">
    <property type="entry name" value="TonB-dependent receptor, plug domain"/>
    <property type="match status" value="1"/>
</dbReference>
<dbReference type="InterPro" id="IPR000531">
    <property type="entry name" value="Beta-barrel_TonB"/>
</dbReference>
<dbReference type="NCBIfam" id="TIGR04056">
    <property type="entry name" value="OMP_RagA_SusC"/>
    <property type="match status" value="1"/>
</dbReference>
<keyword evidence="3 8" id="KW-1134">Transmembrane beta strand</keyword>
<evidence type="ECO:0000259" key="12">
    <source>
        <dbReference type="Pfam" id="PF07715"/>
    </source>
</evidence>
<dbReference type="InterPro" id="IPR023997">
    <property type="entry name" value="TonB-dep_OMP_SusC/RagA_CS"/>
</dbReference>
<dbReference type="STRING" id="1419482.SAMN05444266_109298"/>
<comment type="subcellular location">
    <subcellularLocation>
        <location evidence="1 8">Cell outer membrane</location>
        <topology evidence="1 8">Multi-pass membrane protein</topology>
    </subcellularLocation>
</comment>
<evidence type="ECO:0000256" key="6">
    <source>
        <dbReference type="ARBA" id="ARBA00023136"/>
    </source>
</evidence>
<dbReference type="PROSITE" id="PS52016">
    <property type="entry name" value="TONB_DEPENDENT_REC_3"/>
    <property type="match status" value="1"/>
</dbReference>
<dbReference type="RefSeq" id="WP_073085855.1">
    <property type="nucleotide sequence ID" value="NZ_FRBL01000009.1"/>
</dbReference>
<evidence type="ECO:0000259" key="11">
    <source>
        <dbReference type="Pfam" id="PF00593"/>
    </source>
</evidence>